<dbReference type="InterPro" id="IPR041468">
    <property type="entry name" value="HTH_ParB/Spo0J"/>
</dbReference>
<keyword evidence="2" id="KW-0159">Chromosome partition</keyword>
<gene>
    <name evidence="5" type="ORF">QWJ08_14005</name>
</gene>
<dbReference type="NCBIfam" id="TIGR00180">
    <property type="entry name" value="parB_part"/>
    <property type="match status" value="1"/>
</dbReference>
<evidence type="ECO:0000259" key="4">
    <source>
        <dbReference type="SMART" id="SM00470"/>
    </source>
</evidence>
<dbReference type="Proteomes" id="UP001169719">
    <property type="component" value="Unassembled WGS sequence"/>
</dbReference>
<dbReference type="PANTHER" id="PTHR33375:SF1">
    <property type="entry name" value="CHROMOSOME-PARTITIONING PROTEIN PARB-RELATED"/>
    <property type="match status" value="1"/>
</dbReference>
<accession>A0ABT7Y3B3</accession>
<dbReference type="EMBL" id="JAUEOZ010000001">
    <property type="protein sequence ID" value="MDN2482450.1"/>
    <property type="molecule type" value="Genomic_DNA"/>
</dbReference>
<dbReference type="PANTHER" id="PTHR33375">
    <property type="entry name" value="CHROMOSOME-PARTITIONING PROTEIN PARB-RELATED"/>
    <property type="match status" value="1"/>
</dbReference>
<organism evidence="5 6">
    <name type="scientific">Vibrio agarivorans</name>
    <dbReference type="NCBI Taxonomy" id="153622"/>
    <lineage>
        <taxon>Bacteria</taxon>
        <taxon>Pseudomonadati</taxon>
        <taxon>Pseudomonadota</taxon>
        <taxon>Gammaproteobacteria</taxon>
        <taxon>Vibrionales</taxon>
        <taxon>Vibrionaceae</taxon>
        <taxon>Vibrio</taxon>
    </lineage>
</organism>
<proteinExistence type="inferred from homology"/>
<feature type="domain" description="ParB-like N-terminal" evidence="4">
    <location>
        <begin position="40"/>
        <end position="130"/>
    </location>
</feature>
<dbReference type="InterPro" id="IPR003115">
    <property type="entry name" value="ParB_N"/>
</dbReference>
<feature type="coiled-coil region" evidence="3">
    <location>
        <begin position="113"/>
        <end position="150"/>
    </location>
</feature>
<dbReference type="Gene3D" id="3.90.1530.30">
    <property type="match status" value="1"/>
</dbReference>
<evidence type="ECO:0000313" key="5">
    <source>
        <dbReference type="EMBL" id="MDN2482450.1"/>
    </source>
</evidence>
<dbReference type="Pfam" id="PF02195">
    <property type="entry name" value="ParB_N"/>
    <property type="match status" value="1"/>
</dbReference>
<sequence>MSKRGLGKGLDALLATSSYAREKQQVATQSQALSNDGTLADLSIHQLQPGVYQPRKDMSDEALAELSASIQSQGIIQPIVVRKVAEERYEIIAGERRWRAAKQAGLKQVPCLIKNVQDRAAVAMALIENIQREDLNAIEESQALERLQEEFQLTHQQIADVIGKSRATVSNLLRLNQLEEQVKLLVEQKSLEMGHARALLALESELQYQVAEQIVKKSLTVRQAEALVKKTLAAQQSGEKQENLPVANTTVNEETYSKLEKLQQALATKVDVKVAKNGTGNVLINFKDENQLVTVLKQLEAIVK</sequence>
<keyword evidence="3" id="KW-0175">Coiled coil</keyword>
<comment type="similarity">
    <text evidence="1">Belongs to the ParB family.</text>
</comment>
<dbReference type="Gene3D" id="1.10.10.2830">
    <property type="match status" value="1"/>
</dbReference>
<reference evidence="5" key="1">
    <citation type="submission" date="2024-05" db="EMBL/GenBank/DDBJ databases">
        <title>Genome Sequences of Four Agar- Degrading Marine Bacteria.</title>
        <authorList>
            <person name="Phillips E.K."/>
            <person name="Shaffer J.C."/>
            <person name="Henson M.W."/>
            <person name="Temperton B."/>
            <person name="Thrash C.J."/>
            <person name="Martin M.O."/>
        </authorList>
    </citation>
    <scope>NUCLEOTIDE SEQUENCE</scope>
    <source>
        <strain evidence="5">EKP203</strain>
    </source>
</reference>
<keyword evidence="6" id="KW-1185">Reference proteome</keyword>
<name>A0ABT7Y3B3_9VIBR</name>
<comment type="caution">
    <text evidence="5">The sequence shown here is derived from an EMBL/GenBank/DDBJ whole genome shotgun (WGS) entry which is preliminary data.</text>
</comment>
<evidence type="ECO:0000256" key="3">
    <source>
        <dbReference type="SAM" id="Coils"/>
    </source>
</evidence>
<evidence type="ECO:0000256" key="2">
    <source>
        <dbReference type="ARBA" id="ARBA00022829"/>
    </source>
</evidence>
<dbReference type="Pfam" id="PF17762">
    <property type="entry name" value="HTH_ParB"/>
    <property type="match status" value="1"/>
</dbReference>
<dbReference type="InterPro" id="IPR036086">
    <property type="entry name" value="ParB/Sulfiredoxin_sf"/>
</dbReference>
<evidence type="ECO:0000313" key="6">
    <source>
        <dbReference type="Proteomes" id="UP001169719"/>
    </source>
</evidence>
<dbReference type="CDD" id="cd16393">
    <property type="entry name" value="SPO0J_N"/>
    <property type="match status" value="1"/>
</dbReference>
<dbReference type="SMART" id="SM00470">
    <property type="entry name" value="ParB"/>
    <property type="match status" value="1"/>
</dbReference>
<evidence type="ECO:0000256" key="1">
    <source>
        <dbReference type="ARBA" id="ARBA00006295"/>
    </source>
</evidence>
<dbReference type="RefSeq" id="WP_289962388.1">
    <property type="nucleotide sequence ID" value="NZ_JAUEOZ010000001.1"/>
</dbReference>
<dbReference type="InterPro" id="IPR004437">
    <property type="entry name" value="ParB/RepB/Spo0J"/>
</dbReference>
<dbReference type="SUPFAM" id="SSF110849">
    <property type="entry name" value="ParB/Sulfiredoxin"/>
    <property type="match status" value="1"/>
</dbReference>
<protein>
    <submittedName>
        <fullName evidence="5">ParB/RepB/Spo0J family partition protein</fullName>
    </submittedName>
</protein>
<dbReference type="InterPro" id="IPR050336">
    <property type="entry name" value="Chromosome_partition/occlusion"/>
</dbReference>